<evidence type="ECO:0000313" key="2">
    <source>
        <dbReference type="EMBL" id="KAG8199081.1"/>
    </source>
</evidence>
<keyword evidence="3" id="KW-1185">Reference proteome</keyword>
<name>A0AAV6VTK4_9ARAC</name>
<feature type="signal peptide" evidence="1">
    <location>
        <begin position="1"/>
        <end position="18"/>
    </location>
</feature>
<proteinExistence type="predicted"/>
<organism evidence="2 3">
    <name type="scientific">Oedothorax gibbosus</name>
    <dbReference type="NCBI Taxonomy" id="931172"/>
    <lineage>
        <taxon>Eukaryota</taxon>
        <taxon>Metazoa</taxon>
        <taxon>Ecdysozoa</taxon>
        <taxon>Arthropoda</taxon>
        <taxon>Chelicerata</taxon>
        <taxon>Arachnida</taxon>
        <taxon>Araneae</taxon>
        <taxon>Araneomorphae</taxon>
        <taxon>Entelegynae</taxon>
        <taxon>Araneoidea</taxon>
        <taxon>Linyphiidae</taxon>
        <taxon>Erigoninae</taxon>
        <taxon>Oedothorax</taxon>
    </lineage>
</organism>
<comment type="caution">
    <text evidence="2">The sequence shown here is derived from an EMBL/GenBank/DDBJ whole genome shotgun (WGS) entry which is preliminary data.</text>
</comment>
<evidence type="ECO:0008006" key="4">
    <source>
        <dbReference type="Google" id="ProtNLM"/>
    </source>
</evidence>
<keyword evidence="1" id="KW-0732">Signal</keyword>
<dbReference type="PANTHER" id="PTHR33964:SF1">
    <property type="entry name" value="RE45066P"/>
    <property type="match status" value="1"/>
</dbReference>
<sequence>MLIYLTLILLVSFGAVVSDLKKYEYCNQRRPAHCFTDKVEEENIEEIPDSVEALSRICPILIPRLKCGADYINECRMERTFHGRYIEEKLEIIHNLTVEACDTNSKLHRELTISLPCITQVLKGHLMACFPLVKEVLDEITSHISIDVIENNLVLEDDLNKFYCFRESLKFTCLVDSTSVTCGDRAKKLLEEVLDRIQFLDIKCNSDIYDEVKAAAAVIQLEMESKLVTD</sequence>
<evidence type="ECO:0000256" key="1">
    <source>
        <dbReference type="SAM" id="SignalP"/>
    </source>
</evidence>
<reference evidence="2 3" key="1">
    <citation type="journal article" date="2022" name="Nat. Ecol. Evol.">
        <title>A masculinizing supergene underlies an exaggerated male reproductive morph in a spider.</title>
        <authorList>
            <person name="Hendrickx F."/>
            <person name="De Corte Z."/>
            <person name="Sonet G."/>
            <person name="Van Belleghem S.M."/>
            <person name="Kostlbacher S."/>
            <person name="Vangestel C."/>
        </authorList>
    </citation>
    <scope>NUCLEOTIDE SEQUENCE [LARGE SCALE GENOMIC DNA]</scope>
    <source>
        <strain evidence="2">W744_W776</strain>
    </source>
</reference>
<evidence type="ECO:0000313" key="3">
    <source>
        <dbReference type="Proteomes" id="UP000827092"/>
    </source>
</evidence>
<dbReference type="AlphaFoldDB" id="A0AAV6VTK4"/>
<dbReference type="PANTHER" id="PTHR33964">
    <property type="entry name" value="RE45066P-RELATED"/>
    <property type="match status" value="1"/>
</dbReference>
<feature type="chain" id="PRO_5043652911" description="Secreted protein" evidence="1">
    <location>
        <begin position="19"/>
        <end position="230"/>
    </location>
</feature>
<dbReference type="Proteomes" id="UP000827092">
    <property type="component" value="Unassembled WGS sequence"/>
</dbReference>
<dbReference type="EMBL" id="JAFNEN010000032">
    <property type="protein sequence ID" value="KAG8199081.1"/>
    <property type="molecule type" value="Genomic_DNA"/>
</dbReference>
<accession>A0AAV6VTK4</accession>
<gene>
    <name evidence="2" type="ORF">JTE90_021091</name>
</gene>
<protein>
    <recommendedName>
        <fullName evidence="4">Secreted protein</fullName>
    </recommendedName>
</protein>